<dbReference type="GO" id="GO:0051301">
    <property type="term" value="P:cell division"/>
    <property type="evidence" value="ECO:0007669"/>
    <property type="project" value="UniProtKB-KW"/>
</dbReference>
<dbReference type="GO" id="GO:0044772">
    <property type="term" value="P:mitotic cell cycle phase transition"/>
    <property type="evidence" value="ECO:0007669"/>
    <property type="project" value="InterPro"/>
</dbReference>
<dbReference type="Pfam" id="PF02984">
    <property type="entry name" value="Cyclin_C"/>
    <property type="match status" value="1"/>
</dbReference>
<feature type="domain" description="Cyclin C-terminal" evidence="10">
    <location>
        <begin position="363"/>
        <end position="485"/>
    </location>
</feature>
<protein>
    <recommendedName>
        <fullName evidence="6">B-like cyclin</fullName>
    </recommendedName>
</protein>
<keyword evidence="11" id="KW-1185">Reference proteome</keyword>
<evidence type="ECO:0000313" key="11">
    <source>
        <dbReference type="Proteomes" id="UP000694853"/>
    </source>
</evidence>
<gene>
    <name evidence="12" type="primary">LOC113852929</name>
</gene>
<accession>A0A8B8K628</accession>
<dbReference type="InterPro" id="IPR039361">
    <property type="entry name" value="Cyclin"/>
</dbReference>
<feature type="region of interest" description="Disordered" evidence="8">
    <location>
        <begin position="1"/>
        <end position="49"/>
    </location>
</feature>
<dbReference type="OrthoDB" id="5590282at2759"/>
<dbReference type="FunFam" id="1.10.472.10:FF:000167">
    <property type="entry name" value="Mitotic cyclin 6"/>
    <property type="match status" value="1"/>
</dbReference>
<dbReference type="InterPro" id="IPR046965">
    <property type="entry name" value="Cyclin_A/B-like"/>
</dbReference>
<dbReference type="SMART" id="SM00385">
    <property type="entry name" value="CYCLIN"/>
    <property type="match status" value="2"/>
</dbReference>
<evidence type="ECO:0000256" key="6">
    <source>
        <dbReference type="ARBA" id="ARBA00032263"/>
    </source>
</evidence>
<dbReference type="SUPFAM" id="SSF47954">
    <property type="entry name" value="Cyclin-like"/>
    <property type="match status" value="2"/>
</dbReference>
<dbReference type="Proteomes" id="UP000694853">
    <property type="component" value="Unplaced"/>
</dbReference>
<feature type="domain" description="Cyclin-like" evidence="9">
    <location>
        <begin position="270"/>
        <end position="354"/>
    </location>
</feature>
<feature type="compositionally biased region" description="Low complexity" evidence="8">
    <location>
        <begin position="10"/>
        <end position="22"/>
    </location>
</feature>
<evidence type="ECO:0000256" key="4">
    <source>
        <dbReference type="ARBA" id="ARBA00023127"/>
    </source>
</evidence>
<keyword evidence="3" id="KW-0132">Cell division</keyword>
<comment type="similarity">
    <text evidence="1">Belongs to the cyclin family. Cyclin AB subfamily.</text>
</comment>
<feature type="domain" description="Cyclin-like" evidence="9">
    <location>
        <begin position="367"/>
        <end position="455"/>
    </location>
</feature>
<dbReference type="PROSITE" id="PS00292">
    <property type="entry name" value="CYCLINS"/>
    <property type="match status" value="1"/>
</dbReference>
<feature type="region of interest" description="Disordered" evidence="8">
    <location>
        <begin position="80"/>
        <end position="109"/>
    </location>
</feature>
<dbReference type="InterPro" id="IPR036915">
    <property type="entry name" value="Cyclin-like_sf"/>
</dbReference>
<evidence type="ECO:0000256" key="1">
    <source>
        <dbReference type="ARBA" id="ARBA00006955"/>
    </source>
</evidence>
<dbReference type="InterPro" id="IPR013763">
    <property type="entry name" value="Cyclin-like_dom"/>
</dbReference>
<proteinExistence type="inferred from homology"/>
<dbReference type="InterPro" id="IPR006671">
    <property type="entry name" value="Cyclin_N"/>
</dbReference>
<comment type="subunit">
    <text evidence="2">Interacts with the CDC2 protein kinase to form a serine/threonine kinase holoenzyme complex also known as maturation promoting factor (MPF). The cyclin subunit imparts substrate specificity to the complex.</text>
</comment>
<dbReference type="Pfam" id="PF00134">
    <property type="entry name" value="Cyclin_N"/>
    <property type="match status" value="1"/>
</dbReference>
<dbReference type="AlphaFoldDB" id="A0A8B8K628"/>
<dbReference type="CDD" id="cd20506">
    <property type="entry name" value="CYCLIN_AtCycA-like_rpt2"/>
    <property type="match status" value="1"/>
</dbReference>
<evidence type="ECO:0000259" key="10">
    <source>
        <dbReference type="SMART" id="SM01332"/>
    </source>
</evidence>
<keyword evidence="5" id="KW-0131">Cell cycle</keyword>
<evidence type="ECO:0000256" key="5">
    <source>
        <dbReference type="ARBA" id="ARBA00023306"/>
    </source>
</evidence>
<dbReference type="Gene3D" id="1.10.472.10">
    <property type="entry name" value="Cyclin-like"/>
    <property type="match status" value="2"/>
</dbReference>
<evidence type="ECO:0000256" key="7">
    <source>
        <dbReference type="RuleBase" id="RU000383"/>
    </source>
</evidence>
<dbReference type="PIRSF" id="PIRSF001771">
    <property type="entry name" value="Cyclin_A_B_D_E"/>
    <property type="match status" value="1"/>
</dbReference>
<dbReference type="FunFam" id="1.10.472.10:FF:000013">
    <property type="entry name" value="Cyclin A1"/>
    <property type="match status" value="1"/>
</dbReference>
<dbReference type="GO" id="GO:0016538">
    <property type="term" value="F:cyclin-dependent protein serine/threonine kinase regulator activity"/>
    <property type="evidence" value="ECO:0007669"/>
    <property type="project" value="InterPro"/>
</dbReference>
<reference evidence="11" key="1">
    <citation type="journal article" date="2019" name="Toxins">
        <title>Detection of Abrin-Like and Prepropulchellin-Like Toxin Genes and Transcripts Using Whole Genome Sequencing and Full-Length Transcript Sequencing of Abrus precatorius.</title>
        <authorList>
            <person name="Hovde B.T."/>
            <person name="Daligault H.E."/>
            <person name="Hanschen E.R."/>
            <person name="Kunde Y.A."/>
            <person name="Johnson M.B."/>
            <person name="Starkenburg S.R."/>
            <person name="Johnson S.L."/>
        </authorList>
    </citation>
    <scope>NUCLEOTIDE SEQUENCE [LARGE SCALE GENOMIC DNA]</scope>
</reference>
<dbReference type="KEGG" id="aprc:113852929"/>
<evidence type="ECO:0000256" key="8">
    <source>
        <dbReference type="SAM" id="MobiDB-lite"/>
    </source>
</evidence>
<feature type="compositionally biased region" description="Polar residues" evidence="8">
    <location>
        <begin position="40"/>
        <end position="49"/>
    </location>
</feature>
<dbReference type="InterPro" id="IPR048258">
    <property type="entry name" value="Cyclins_cyclin-box"/>
</dbReference>
<dbReference type="RefSeq" id="XP_027339131.1">
    <property type="nucleotide sequence ID" value="XM_027483330.1"/>
</dbReference>
<dbReference type="PANTHER" id="PTHR10177">
    <property type="entry name" value="CYCLINS"/>
    <property type="match status" value="1"/>
</dbReference>
<organism evidence="11 12">
    <name type="scientific">Abrus precatorius</name>
    <name type="common">Indian licorice</name>
    <name type="synonym">Glycine abrus</name>
    <dbReference type="NCBI Taxonomy" id="3816"/>
    <lineage>
        <taxon>Eukaryota</taxon>
        <taxon>Viridiplantae</taxon>
        <taxon>Streptophyta</taxon>
        <taxon>Embryophyta</taxon>
        <taxon>Tracheophyta</taxon>
        <taxon>Spermatophyta</taxon>
        <taxon>Magnoliopsida</taxon>
        <taxon>eudicotyledons</taxon>
        <taxon>Gunneridae</taxon>
        <taxon>Pentapetalae</taxon>
        <taxon>rosids</taxon>
        <taxon>fabids</taxon>
        <taxon>Fabales</taxon>
        <taxon>Fabaceae</taxon>
        <taxon>Papilionoideae</taxon>
        <taxon>50 kb inversion clade</taxon>
        <taxon>NPAAA clade</taxon>
        <taxon>indigoferoid/millettioid clade</taxon>
        <taxon>Abreae</taxon>
        <taxon>Abrus</taxon>
    </lineage>
</organism>
<evidence type="ECO:0000256" key="3">
    <source>
        <dbReference type="ARBA" id="ARBA00022618"/>
    </source>
</evidence>
<keyword evidence="4 7" id="KW-0195">Cyclin</keyword>
<evidence type="ECO:0000313" key="12">
    <source>
        <dbReference type="RefSeq" id="XP_027339131.1"/>
    </source>
</evidence>
<evidence type="ECO:0000256" key="2">
    <source>
        <dbReference type="ARBA" id="ARBA00011177"/>
    </source>
</evidence>
<evidence type="ECO:0000259" key="9">
    <source>
        <dbReference type="SMART" id="SM00385"/>
    </source>
</evidence>
<dbReference type="SMART" id="SM01332">
    <property type="entry name" value="Cyclin_C"/>
    <property type="match status" value="1"/>
</dbReference>
<sequence>MFTRNRRLPSSSENKSSVSETSGKVTAVKNPSTKKRSALTDVTNNRNVSLSKPMVPCVSRAAKTKKDFIAGSQKMVISGDTLQPSLSEKSSGLVLSKEGRSNSSSRPKDGVEIFLAPSTDGAVCPDFNGVIRPPKLMDISPSKSFSGSVSLSESMSTSDSMKSPEFEYINSDNVVSTKSIENRTIDILNISDSSKIAGRICGCDPTEKIEEANEVVDIDYNIKDPQFCASIVREIFEYLRVSEEIKRPSMDFMENIQKDLNASMRAILIDWLVEVAEEYSLLPDTLFLTVNYIDRYLSGNAMNRQRLQLLGVACMMIAAKYEEICAPKVEDFCYVTDNTYSKEQVLQMESAVLKFLKFEMTAPTVRCFLRRFIIVAQRTCEVPVMQLEYLADYLAELSLLEYGMLKYNPSLIAASATFLAKYMLLPRKKPWNSALRHYTGYQASELHECVKGLHWLCCDGCHNLPAIREKYSQHKFKFVAKKYCNPSIPLEVFRC</sequence>
<reference evidence="12" key="2">
    <citation type="submission" date="2025-08" db="UniProtKB">
        <authorList>
            <consortium name="RefSeq"/>
        </authorList>
    </citation>
    <scope>IDENTIFICATION</scope>
    <source>
        <tissue evidence="12">Young leaves</tissue>
    </source>
</reference>
<name>A0A8B8K628_ABRPR</name>
<feature type="compositionally biased region" description="Polar residues" evidence="8">
    <location>
        <begin position="80"/>
        <end position="90"/>
    </location>
</feature>
<dbReference type="InterPro" id="IPR004367">
    <property type="entry name" value="Cyclin_C-dom"/>
</dbReference>
<dbReference type="GeneID" id="113852929"/>